<dbReference type="Proteomes" id="UP001056937">
    <property type="component" value="Chromosome 1"/>
</dbReference>
<keyword evidence="1" id="KW-0732">Signal</keyword>
<feature type="chain" id="PRO_5045700446" description="Lipoprotein" evidence="1">
    <location>
        <begin position="22"/>
        <end position="125"/>
    </location>
</feature>
<name>A0ABY4X4V1_9SPHN</name>
<dbReference type="RefSeq" id="WP_252165691.1">
    <property type="nucleotide sequence ID" value="NZ_CP084930.1"/>
</dbReference>
<evidence type="ECO:0000256" key="1">
    <source>
        <dbReference type="SAM" id="SignalP"/>
    </source>
</evidence>
<accession>A0ABY4X4V1</accession>
<feature type="signal peptide" evidence="1">
    <location>
        <begin position="1"/>
        <end position="21"/>
    </location>
</feature>
<proteinExistence type="predicted"/>
<dbReference type="PROSITE" id="PS51257">
    <property type="entry name" value="PROKAR_LIPOPROTEIN"/>
    <property type="match status" value="1"/>
</dbReference>
<evidence type="ECO:0000313" key="2">
    <source>
        <dbReference type="EMBL" id="USI71881.1"/>
    </source>
</evidence>
<protein>
    <recommendedName>
        <fullName evidence="4">Lipoprotein</fullName>
    </recommendedName>
</protein>
<sequence length="125" mass="13240">MRRRFALLLLPLVLAACQKKAEDPVIDAAARATSLPCALSGSVTFQTQCTVERMVSGDGLALLIHHPDGGFRRLTVTTDGRGVVTADGAETARVTVIDPGTIQVAIDDDRYRLPATVEGATLPAR</sequence>
<keyword evidence="3" id="KW-1185">Reference proteome</keyword>
<reference evidence="2" key="1">
    <citation type="journal article" date="2022" name="Toxins">
        <title>Genomic Analysis of Sphingopyxis sp. USTB-05 for Biodegrading Cyanobacterial Hepatotoxins.</title>
        <authorList>
            <person name="Liu C."/>
            <person name="Xu Q."/>
            <person name="Zhao Z."/>
            <person name="Zhang H."/>
            <person name="Liu X."/>
            <person name="Yin C."/>
            <person name="Liu Y."/>
            <person name="Yan H."/>
        </authorList>
    </citation>
    <scope>NUCLEOTIDE SEQUENCE</scope>
    <source>
        <strain evidence="2">NBD5</strain>
    </source>
</reference>
<evidence type="ECO:0000313" key="3">
    <source>
        <dbReference type="Proteomes" id="UP001056937"/>
    </source>
</evidence>
<gene>
    <name evidence="2" type="ORF">LHA26_11175</name>
</gene>
<evidence type="ECO:0008006" key="4">
    <source>
        <dbReference type="Google" id="ProtNLM"/>
    </source>
</evidence>
<dbReference type="EMBL" id="CP084930">
    <property type="protein sequence ID" value="USI71881.1"/>
    <property type="molecule type" value="Genomic_DNA"/>
</dbReference>
<organism evidence="2 3">
    <name type="scientific">Sphingomonas morindae</name>
    <dbReference type="NCBI Taxonomy" id="1541170"/>
    <lineage>
        <taxon>Bacteria</taxon>
        <taxon>Pseudomonadati</taxon>
        <taxon>Pseudomonadota</taxon>
        <taxon>Alphaproteobacteria</taxon>
        <taxon>Sphingomonadales</taxon>
        <taxon>Sphingomonadaceae</taxon>
        <taxon>Sphingomonas</taxon>
    </lineage>
</organism>